<organism evidence="3 4">
    <name type="scientific">Hymenobacter fodinae</name>
    <dbReference type="NCBI Taxonomy" id="2510796"/>
    <lineage>
        <taxon>Bacteria</taxon>
        <taxon>Pseudomonadati</taxon>
        <taxon>Bacteroidota</taxon>
        <taxon>Cytophagia</taxon>
        <taxon>Cytophagales</taxon>
        <taxon>Hymenobacteraceae</taxon>
        <taxon>Hymenobacter</taxon>
    </lineage>
</organism>
<feature type="domain" description="Terminase large subunit gp17-like C-terminal" evidence="2">
    <location>
        <begin position="387"/>
        <end position="465"/>
    </location>
</feature>
<keyword evidence="1" id="KW-1188">Viral release from host cell</keyword>
<dbReference type="Pfam" id="PF17289">
    <property type="entry name" value="Terminase_6C"/>
    <property type="match status" value="1"/>
</dbReference>
<dbReference type="Proteomes" id="UP000298337">
    <property type="component" value="Unassembled WGS sequence"/>
</dbReference>
<accession>A0A4Z0P2D8</accession>
<evidence type="ECO:0000313" key="4">
    <source>
        <dbReference type="Proteomes" id="UP000298337"/>
    </source>
</evidence>
<dbReference type="InterPro" id="IPR035421">
    <property type="entry name" value="Terminase_6C"/>
</dbReference>
<dbReference type="OrthoDB" id="9771580at2"/>
<name>A0A4Z0P2D8_9BACT</name>
<evidence type="ECO:0000259" key="2">
    <source>
        <dbReference type="Pfam" id="PF17289"/>
    </source>
</evidence>
<protein>
    <recommendedName>
        <fullName evidence="2">Terminase large subunit gp17-like C-terminal domain-containing protein</fullName>
    </recommendedName>
</protein>
<evidence type="ECO:0000256" key="1">
    <source>
        <dbReference type="ARBA" id="ARBA00022612"/>
    </source>
</evidence>
<reference evidence="3 4" key="1">
    <citation type="submission" date="2019-04" db="EMBL/GenBank/DDBJ databases">
        <authorList>
            <person name="Feng G."/>
            <person name="Zhang J."/>
            <person name="Zhu H."/>
        </authorList>
    </citation>
    <scope>NUCLEOTIDE SEQUENCE [LARGE SCALE GENOMIC DNA]</scope>
    <source>
        <strain evidence="3 4">92R-1</strain>
    </source>
</reference>
<dbReference type="AlphaFoldDB" id="A0A4Z0P2D8"/>
<evidence type="ECO:0000313" key="3">
    <source>
        <dbReference type="EMBL" id="TGE05582.1"/>
    </source>
</evidence>
<dbReference type="RefSeq" id="WP_135435895.1">
    <property type="nucleotide sequence ID" value="NZ_SRLA01000004.1"/>
</dbReference>
<comment type="caution">
    <text evidence="3">The sequence shown here is derived from an EMBL/GenBank/DDBJ whole genome shotgun (WGS) entry which is preliminary data.</text>
</comment>
<dbReference type="InterPro" id="IPR006517">
    <property type="entry name" value="Phage_terminase_lsu-like_C"/>
</dbReference>
<gene>
    <name evidence="3" type="ORF">EU556_19980</name>
</gene>
<proteinExistence type="predicted"/>
<sequence length="487" mass="54854">MLVEEMLVDLPTEEQLVAQLCTDRFYDFFLEFWETIEAADLVPNWHIEYICDHLQEVYETWARGESQPDVLINVPPGSSKSTTVTQLFPAWLWVKNPAIRVISSSYAADLSTAHAVKTRDCLLSDKFRAVFPGLVEIKADEGGKTAYRNTRKGQRFTTSTGGRVTGMHGDFIIVDDPINPEEAESETTRVRANRFVGKTLSTRKTNKKRTVTIMVMQRLHELDPAGEWLNKKPNLRHICLPAEASDDIRPVEARARYTNGLLDTNRLDQEAIIKAKQDLGSYGYAGQFQQRPSPEGGGKLKKAWFKTISWQGFELLTKGLPVVWQFDADTAMTEDQKNDPTGLMSSAYVGGTLYIRYVDWVRLEIGPLCRHIAGFVERHGYTSESMLYIEPKANGKSTVQTIREYTKINVAEAPSPTEGKVTRVNSVAPFVESLRVVLLDGAWNTPFIEELSAFPNAAHDESADLLVQAIQRHTTGQIRKTREVQIL</sequence>
<keyword evidence="4" id="KW-1185">Reference proteome</keyword>
<dbReference type="EMBL" id="SRLA01000004">
    <property type="protein sequence ID" value="TGE05582.1"/>
    <property type="molecule type" value="Genomic_DNA"/>
</dbReference>
<dbReference type="NCBIfam" id="TIGR01630">
    <property type="entry name" value="psiM2_ORF9"/>
    <property type="match status" value="1"/>
</dbReference>